<gene>
    <name evidence="6" type="ORF">SAMN06296065_104149</name>
</gene>
<name>A0ABY1QGD6_9SPHN</name>
<feature type="transmembrane region" description="Helical" evidence="5">
    <location>
        <begin position="64"/>
        <end position="85"/>
    </location>
</feature>
<proteinExistence type="predicted"/>
<dbReference type="InterPro" id="IPR007300">
    <property type="entry name" value="CidB/LrgB"/>
</dbReference>
<feature type="transmembrane region" description="Helical" evidence="5">
    <location>
        <begin position="6"/>
        <end position="24"/>
    </location>
</feature>
<keyword evidence="7" id="KW-1185">Reference proteome</keyword>
<protein>
    <submittedName>
        <fullName evidence="6">TIGR00659 family protein</fullName>
    </submittedName>
</protein>
<feature type="transmembrane region" description="Helical" evidence="5">
    <location>
        <begin position="208"/>
        <end position="231"/>
    </location>
</feature>
<comment type="subcellular location">
    <subcellularLocation>
        <location evidence="1">Membrane</location>
        <topology evidence="1">Multi-pass membrane protein</topology>
    </subcellularLocation>
</comment>
<sequence>MSEGALLAMPLLWLTGTLGVFELFDRISKRCNRHPLLHPVLWSTPVLIGALLVTGTSYDTYRQATFPLSFLLGPAVVGLAVPIWAERQRIRRLALPILLSLMAGALTSIVSAVGVLALFGAPTALLASIAPRATTTPVAMAVAGQLGGIPALAAIIVLFAGVLGAMVATPLLNAIKVRDYRARGFALGIASHGIGAARAFQVDATAGALASLGMALNAIATAALLSMIALLA</sequence>
<keyword evidence="2 5" id="KW-0812">Transmembrane</keyword>
<accession>A0ABY1QGD6</accession>
<dbReference type="PANTHER" id="PTHR30249:SF0">
    <property type="entry name" value="PLASTIDAL GLYCOLATE_GLYCERATE TRANSLOCATOR 1, CHLOROPLASTIC"/>
    <property type="match status" value="1"/>
</dbReference>
<evidence type="ECO:0000313" key="6">
    <source>
        <dbReference type="EMBL" id="SMP67119.1"/>
    </source>
</evidence>
<evidence type="ECO:0000256" key="2">
    <source>
        <dbReference type="ARBA" id="ARBA00022692"/>
    </source>
</evidence>
<dbReference type="Pfam" id="PF04172">
    <property type="entry name" value="LrgB"/>
    <property type="match status" value="1"/>
</dbReference>
<evidence type="ECO:0000313" key="7">
    <source>
        <dbReference type="Proteomes" id="UP001157910"/>
    </source>
</evidence>
<keyword evidence="4 5" id="KW-0472">Membrane</keyword>
<dbReference type="EMBL" id="FXUI01000004">
    <property type="protein sequence ID" value="SMP67119.1"/>
    <property type="molecule type" value="Genomic_DNA"/>
</dbReference>
<reference evidence="6 7" key="1">
    <citation type="submission" date="2017-05" db="EMBL/GenBank/DDBJ databases">
        <authorList>
            <person name="Varghese N."/>
            <person name="Submissions S."/>
        </authorList>
    </citation>
    <scope>NUCLEOTIDE SEQUENCE [LARGE SCALE GENOMIC DNA]</scope>
    <source>
        <strain evidence="6 7">SM16</strain>
    </source>
</reference>
<evidence type="ECO:0000256" key="1">
    <source>
        <dbReference type="ARBA" id="ARBA00004141"/>
    </source>
</evidence>
<evidence type="ECO:0000256" key="4">
    <source>
        <dbReference type="ARBA" id="ARBA00023136"/>
    </source>
</evidence>
<evidence type="ECO:0000256" key="3">
    <source>
        <dbReference type="ARBA" id="ARBA00022989"/>
    </source>
</evidence>
<dbReference type="RefSeq" id="WP_283405928.1">
    <property type="nucleotide sequence ID" value="NZ_FXUI01000004.1"/>
</dbReference>
<feature type="transmembrane region" description="Helical" evidence="5">
    <location>
        <begin position="36"/>
        <end position="58"/>
    </location>
</feature>
<dbReference type="Proteomes" id="UP001157910">
    <property type="component" value="Unassembled WGS sequence"/>
</dbReference>
<keyword evidence="3 5" id="KW-1133">Transmembrane helix</keyword>
<organism evidence="6 7">
    <name type="scientific">Novosphingobium panipatense</name>
    <dbReference type="NCBI Taxonomy" id="428991"/>
    <lineage>
        <taxon>Bacteria</taxon>
        <taxon>Pseudomonadati</taxon>
        <taxon>Pseudomonadota</taxon>
        <taxon>Alphaproteobacteria</taxon>
        <taxon>Sphingomonadales</taxon>
        <taxon>Sphingomonadaceae</taxon>
        <taxon>Novosphingobium</taxon>
    </lineage>
</organism>
<comment type="caution">
    <text evidence="6">The sequence shown here is derived from an EMBL/GenBank/DDBJ whole genome shotgun (WGS) entry which is preliminary data.</text>
</comment>
<dbReference type="PANTHER" id="PTHR30249">
    <property type="entry name" value="PUTATIVE SEROTONIN TRANSPORTER"/>
    <property type="match status" value="1"/>
</dbReference>
<feature type="transmembrane region" description="Helical" evidence="5">
    <location>
        <begin position="149"/>
        <end position="172"/>
    </location>
</feature>
<feature type="transmembrane region" description="Helical" evidence="5">
    <location>
        <begin position="97"/>
        <end position="129"/>
    </location>
</feature>
<evidence type="ECO:0000256" key="5">
    <source>
        <dbReference type="SAM" id="Phobius"/>
    </source>
</evidence>